<protein>
    <submittedName>
        <fullName evidence="3">Uncharacterized protein</fullName>
    </submittedName>
</protein>
<comment type="caution">
    <text evidence="3">The sequence shown here is derived from an EMBL/GenBank/DDBJ whole genome shotgun (WGS) entry which is preliminary data.</text>
</comment>
<evidence type="ECO:0000313" key="3">
    <source>
        <dbReference type="EMBL" id="KAG5164146.1"/>
    </source>
</evidence>
<accession>A0A8H7XQE7</accession>
<proteinExistence type="predicted"/>
<dbReference type="AlphaFoldDB" id="A0A8H7XQE7"/>
<feature type="coiled-coil region" evidence="1">
    <location>
        <begin position="179"/>
        <end position="220"/>
    </location>
</feature>
<evidence type="ECO:0000256" key="1">
    <source>
        <dbReference type="SAM" id="Coils"/>
    </source>
</evidence>
<feature type="region of interest" description="Disordered" evidence="2">
    <location>
        <begin position="109"/>
        <end position="139"/>
    </location>
</feature>
<sequence length="236" mass="26913">MSTLSLSGMILGADTEDVDLIFRNINPSKLHTSRESIAEFHSKSTLPTCGVCIRSPDDCTRDPKGSYRCKRCVIRKEECSWKGEIAVLELIRMFPRLTPTIARDAYNRWHDSSRRKRQRPIEDEYSPEPSKKRKRTRAPYRTWTHGVLIPASPSESPAPSTDPEKIKITSLEDLKAFNYSTLKKEKERAEDAREQMAKSLEAALHKIDALELEIERLKTQAMLQPDHALGPVILTP</sequence>
<keyword evidence="1" id="KW-0175">Coiled coil</keyword>
<gene>
    <name evidence="3" type="ORF">JR316_010640</name>
</gene>
<organism evidence="3">
    <name type="scientific">Psilocybe cubensis</name>
    <name type="common">Psychedelic mushroom</name>
    <name type="synonym">Stropharia cubensis</name>
    <dbReference type="NCBI Taxonomy" id="181762"/>
    <lineage>
        <taxon>Eukaryota</taxon>
        <taxon>Fungi</taxon>
        <taxon>Dikarya</taxon>
        <taxon>Basidiomycota</taxon>
        <taxon>Agaricomycotina</taxon>
        <taxon>Agaricomycetes</taxon>
        <taxon>Agaricomycetidae</taxon>
        <taxon>Agaricales</taxon>
        <taxon>Agaricineae</taxon>
        <taxon>Strophariaceae</taxon>
        <taxon>Psilocybe</taxon>
    </lineage>
</organism>
<evidence type="ECO:0000256" key="2">
    <source>
        <dbReference type="SAM" id="MobiDB-lite"/>
    </source>
</evidence>
<name>A0A8H7XQE7_PSICU</name>
<dbReference type="EMBL" id="JAFIQS010000012">
    <property type="protein sequence ID" value="KAG5164146.1"/>
    <property type="molecule type" value="Genomic_DNA"/>
</dbReference>
<dbReference type="OrthoDB" id="10386797at2759"/>
<reference evidence="3" key="1">
    <citation type="submission" date="2021-02" db="EMBL/GenBank/DDBJ databases">
        <title>Psilocybe cubensis genome.</title>
        <authorList>
            <person name="Mckernan K.J."/>
            <person name="Crawford S."/>
            <person name="Trippe A."/>
            <person name="Kane L.T."/>
            <person name="Mclaughlin S."/>
        </authorList>
    </citation>
    <scope>NUCLEOTIDE SEQUENCE [LARGE SCALE GENOMIC DNA]</scope>
    <source>
        <strain evidence="3">MGC-MH-2018</strain>
    </source>
</reference>